<keyword evidence="10" id="KW-1185">Reference proteome</keyword>
<reference evidence="10" key="1">
    <citation type="journal article" date="2019" name="Int. J. Syst. Evol. Microbiol.">
        <title>The Global Catalogue of Microorganisms (GCM) 10K type strain sequencing project: providing services to taxonomists for standard genome sequencing and annotation.</title>
        <authorList>
            <consortium name="The Broad Institute Genomics Platform"/>
            <consortium name="The Broad Institute Genome Sequencing Center for Infectious Disease"/>
            <person name="Wu L."/>
            <person name="Ma J."/>
        </authorList>
    </citation>
    <scope>NUCLEOTIDE SEQUENCE [LARGE SCALE GENOMIC DNA]</scope>
    <source>
        <strain evidence="10">CGMCC 4.7680</strain>
    </source>
</reference>
<evidence type="ECO:0000256" key="2">
    <source>
        <dbReference type="ARBA" id="ARBA00022475"/>
    </source>
</evidence>
<keyword evidence="3" id="KW-0808">Transferase</keyword>
<organism evidence="9 10">
    <name type="scientific">Amycolatopsis bullii</name>
    <dbReference type="NCBI Taxonomy" id="941987"/>
    <lineage>
        <taxon>Bacteria</taxon>
        <taxon>Bacillati</taxon>
        <taxon>Actinomycetota</taxon>
        <taxon>Actinomycetes</taxon>
        <taxon>Pseudonocardiales</taxon>
        <taxon>Pseudonocardiaceae</taxon>
        <taxon>Amycolatopsis</taxon>
    </lineage>
</organism>
<evidence type="ECO:0000256" key="1">
    <source>
        <dbReference type="ARBA" id="ARBA00004651"/>
    </source>
</evidence>
<gene>
    <name evidence="9" type="ORF">GCM10017567_17390</name>
</gene>
<feature type="transmembrane region" description="Helical" evidence="8">
    <location>
        <begin position="301"/>
        <end position="318"/>
    </location>
</feature>
<dbReference type="EMBL" id="BNAW01000005">
    <property type="protein sequence ID" value="GHG02641.1"/>
    <property type="molecule type" value="Genomic_DNA"/>
</dbReference>
<feature type="transmembrane region" description="Helical" evidence="8">
    <location>
        <begin position="376"/>
        <end position="398"/>
    </location>
</feature>
<keyword evidence="5 8" id="KW-1133">Transmembrane helix</keyword>
<evidence type="ECO:0000256" key="6">
    <source>
        <dbReference type="ARBA" id="ARBA00023136"/>
    </source>
</evidence>
<feature type="transmembrane region" description="Helical" evidence="8">
    <location>
        <begin position="27"/>
        <end position="47"/>
    </location>
</feature>
<comment type="similarity">
    <text evidence="7">Belongs to the glycosyltransferase 87 family.</text>
</comment>
<feature type="transmembrane region" description="Helical" evidence="8">
    <location>
        <begin position="275"/>
        <end position="294"/>
    </location>
</feature>
<evidence type="ECO:0000256" key="3">
    <source>
        <dbReference type="ARBA" id="ARBA00022679"/>
    </source>
</evidence>
<feature type="transmembrane region" description="Helical" evidence="8">
    <location>
        <begin position="345"/>
        <end position="364"/>
    </location>
</feature>
<evidence type="ECO:0000256" key="4">
    <source>
        <dbReference type="ARBA" id="ARBA00022692"/>
    </source>
</evidence>
<accession>A0ABQ3K6R4</accession>
<sequence>MGEMAETAEISERAETEPVLHDRVRRLYLGGLAVALVLLAFAVRWSLIRYDTADYRYFLRPWYEFIGQHGGFRALREDFTDYNVPYRYLLVVLHYLPPPPQGGIKALSVLFDAVAAYFTYRIVALKYPSRWTPAVAAFVVFMLPTVVLNGAMWAQCDSIYASFVLGGVYHLLRRQPWWACAFIGLALSFKLQAIFILPLLLAMVLLGRVPWRALLVIPAVYLALDLPAILLGADPIRLLTIYPRQSGLYPEMTLNAPSVWQFFRGVRDTNVMHNAGVLVTVLLVLTLCLLLLLARAELTTPRILLVATVSVILVPYVLPSMHERYFYLADLLTVVLAFHLPRRLWYVPIGVQFVSLLSSIPGIFETPGGERAVGPVDFRVLAALELAMLIAVSYHAILEFRRPERAGRPLEPAA</sequence>
<dbReference type="Pfam" id="PF09594">
    <property type="entry name" value="GT87"/>
    <property type="match status" value="1"/>
</dbReference>
<name>A0ABQ3K6R4_9PSEU</name>
<evidence type="ECO:0000256" key="5">
    <source>
        <dbReference type="ARBA" id="ARBA00022989"/>
    </source>
</evidence>
<keyword evidence="2" id="KW-1003">Cell membrane</keyword>
<feature type="transmembrane region" description="Helical" evidence="8">
    <location>
        <begin position="175"/>
        <end position="206"/>
    </location>
</feature>
<dbReference type="InterPro" id="IPR018584">
    <property type="entry name" value="GT87"/>
</dbReference>
<evidence type="ECO:0000313" key="10">
    <source>
        <dbReference type="Proteomes" id="UP000649955"/>
    </source>
</evidence>
<proteinExistence type="inferred from homology"/>
<evidence type="ECO:0000256" key="7">
    <source>
        <dbReference type="ARBA" id="ARBA00024033"/>
    </source>
</evidence>
<keyword evidence="4 8" id="KW-0812">Transmembrane</keyword>
<feature type="transmembrane region" description="Helical" evidence="8">
    <location>
        <begin position="135"/>
        <end position="155"/>
    </location>
</feature>
<protein>
    <recommendedName>
        <fullName evidence="11">Mannosyltransferase</fullName>
    </recommendedName>
</protein>
<keyword evidence="6 8" id="KW-0472">Membrane</keyword>
<comment type="caution">
    <text evidence="9">The sequence shown here is derived from an EMBL/GenBank/DDBJ whole genome shotgun (WGS) entry which is preliminary data.</text>
</comment>
<evidence type="ECO:0000313" key="9">
    <source>
        <dbReference type="EMBL" id="GHG02641.1"/>
    </source>
</evidence>
<dbReference type="Proteomes" id="UP000649955">
    <property type="component" value="Unassembled WGS sequence"/>
</dbReference>
<evidence type="ECO:0008006" key="11">
    <source>
        <dbReference type="Google" id="ProtNLM"/>
    </source>
</evidence>
<feature type="transmembrane region" description="Helical" evidence="8">
    <location>
        <begin position="213"/>
        <end position="233"/>
    </location>
</feature>
<evidence type="ECO:0000256" key="8">
    <source>
        <dbReference type="SAM" id="Phobius"/>
    </source>
</evidence>
<feature type="transmembrane region" description="Helical" evidence="8">
    <location>
        <begin position="103"/>
        <end position="123"/>
    </location>
</feature>
<comment type="subcellular location">
    <subcellularLocation>
        <location evidence="1">Cell membrane</location>
        <topology evidence="1">Multi-pass membrane protein</topology>
    </subcellularLocation>
</comment>